<keyword evidence="2" id="KW-0949">S-adenosyl-L-methionine</keyword>
<dbReference type="Gene3D" id="3.40.50.280">
    <property type="entry name" value="Cobalamin-binding domain"/>
    <property type="match status" value="1"/>
</dbReference>
<evidence type="ECO:0000256" key="3">
    <source>
        <dbReference type="ARBA" id="ARBA00022723"/>
    </source>
</evidence>
<dbReference type="InterPro" id="IPR006158">
    <property type="entry name" value="Cobalamin-bd"/>
</dbReference>
<dbReference type="Pfam" id="PF02310">
    <property type="entry name" value="B12-binding"/>
    <property type="match status" value="1"/>
</dbReference>
<keyword evidence="3" id="KW-0479">Metal-binding</keyword>
<dbReference type="PROSITE" id="PS51918">
    <property type="entry name" value="RADICAL_SAM"/>
    <property type="match status" value="1"/>
</dbReference>
<dbReference type="STRING" id="1121391.SAMN02745206_03757"/>
<dbReference type="InterPro" id="IPR023404">
    <property type="entry name" value="rSAM_horseshoe"/>
</dbReference>
<dbReference type="SFLD" id="SFLDS00029">
    <property type="entry name" value="Radical_SAM"/>
    <property type="match status" value="1"/>
</dbReference>
<dbReference type="AlphaFoldDB" id="A0A1M5JAF8"/>
<dbReference type="GO" id="GO:0003824">
    <property type="term" value="F:catalytic activity"/>
    <property type="evidence" value="ECO:0007669"/>
    <property type="project" value="InterPro"/>
</dbReference>
<feature type="domain" description="Radical SAM core" evidence="7">
    <location>
        <begin position="182"/>
        <end position="422"/>
    </location>
</feature>
<evidence type="ECO:0000256" key="1">
    <source>
        <dbReference type="ARBA" id="ARBA00001966"/>
    </source>
</evidence>
<dbReference type="SUPFAM" id="SSF102114">
    <property type="entry name" value="Radical SAM enzymes"/>
    <property type="match status" value="1"/>
</dbReference>
<comment type="cofactor">
    <cofactor evidence="1">
        <name>[4Fe-4S] cluster</name>
        <dbReference type="ChEBI" id="CHEBI:49883"/>
    </cofactor>
</comment>
<dbReference type="EMBL" id="FQVB01000071">
    <property type="protein sequence ID" value="SHG37548.1"/>
    <property type="molecule type" value="Genomic_DNA"/>
</dbReference>
<dbReference type="PROSITE" id="PS51332">
    <property type="entry name" value="B12_BINDING"/>
    <property type="match status" value="1"/>
</dbReference>
<proteinExistence type="predicted"/>
<name>A0A1M5JAF8_9BACT</name>
<dbReference type="InterPro" id="IPR058240">
    <property type="entry name" value="rSAM_sf"/>
</dbReference>
<evidence type="ECO:0000259" key="6">
    <source>
        <dbReference type="PROSITE" id="PS51332"/>
    </source>
</evidence>
<dbReference type="SFLD" id="SFLDG01082">
    <property type="entry name" value="B12-binding_domain_containing"/>
    <property type="match status" value="1"/>
</dbReference>
<sequence length="440" mass="48524">MVIHKEVLSPVAASGVLVFRLTRSNRYSFLALLASLEAFPGGLDHTPLRWLDSRAKEACAADLDRLLKAHDRLLVAYSFMTPQWPLVREEIELLAAAPGRVRVFLVAGGPHPAGDPKRTLQAGFDAVCPGDGEVVFPRLVRAWRNGDSLRSVPGLYLASAKGPVFTGRAPRTVMDQVPALPVEHGKFGPIEITRGCPYGCKYCQTPRLKGRKVRHRGLEGIFRAVEAMVAAGRTDIRFISPNALAYGSPDGIRWNVGAVEALLSGIRRRLPPHGRIFFGTFPSEVRPEFVRPQTLETISRYCDNRQLVMGAQSGDSDMLRRMGRGHGVREVRRACRTMRAMGFRPIVDFIVGLPGESERAMLRSVDFMEELADLGGRIHAHAFVPLPGSPWAAAAPSPIPARVRQRLERLISHGKLFGQWKAQEALGRRWLSASLRSDSG</sequence>
<dbReference type="OrthoDB" id="9801424at2"/>
<dbReference type="RefSeq" id="WP_073042272.1">
    <property type="nucleotide sequence ID" value="NZ_FQVB01000071.1"/>
</dbReference>
<keyword evidence="4" id="KW-0408">Iron</keyword>
<evidence type="ECO:0000313" key="8">
    <source>
        <dbReference type="EMBL" id="SHG37548.1"/>
    </source>
</evidence>
<dbReference type="GO" id="GO:0051536">
    <property type="term" value="F:iron-sulfur cluster binding"/>
    <property type="evidence" value="ECO:0007669"/>
    <property type="project" value="UniProtKB-KW"/>
</dbReference>
<dbReference type="NCBIfam" id="TIGR04013">
    <property type="entry name" value="B12_SAM_MJ_1487"/>
    <property type="match status" value="1"/>
</dbReference>
<dbReference type="PANTHER" id="PTHR43409:SF17">
    <property type="entry name" value="METHYLTHIOTRANSFERASE MJ0865-RELATED"/>
    <property type="match status" value="1"/>
</dbReference>
<protein>
    <submittedName>
        <fullName evidence="8">B12-binding domain/radical SAM domain protein, MJ_1487 family</fullName>
    </submittedName>
</protein>
<accession>A0A1M5JAF8</accession>
<dbReference type="Pfam" id="PF04055">
    <property type="entry name" value="Radical_SAM"/>
    <property type="match status" value="1"/>
</dbReference>
<dbReference type="InterPro" id="IPR006638">
    <property type="entry name" value="Elp3/MiaA/NifB-like_rSAM"/>
</dbReference>
<reference evidence="9" key="1">
    <citation type="submission" date="2016-11" db="EMBL/GenBank/DDBJ databases">
        <authorList>
            <person name="Varghese N."/>
            <person name="Submissions S."/>
        </authorList>
    </citation>
    <scope>NUCLEOTIDE SEQUENCE [LARGE SCALE GENOMIC DNA]</scope>
    <source>
        <strain evidence="9">DSM 9756</strain>
    </source>
</reference>
<evidence type="ECO:0000256" key="4">
    <source>
        <dbReference type="ARBA" id="ARBA00023004"/>
    </source>
</evidence>
<dbReference type="GO" id="GO:0046872">
    <property type="term" value="F:metal ion binding"/>
    <property type="evidence" value="ECO:0007669"/>
    <property type="project" value="UniProtKB-KW"/>
</dbReference>
<evidence type="ECO:0000256" key="5">
    <source>
        <dbReference type="ARBA" id="ARBA00023014"/>
    </source>
</evidence>
<dbReference type="CDD" id="cd01335">
    <property type="entry name" value="Radical_SAM"/>
    <property type="match status" value="1"/>
</dbReference>
<keyword evidence="5" id="KW-0411">Iron-sulfur</keyword>
<evidence type="ECO:0000259" key="7">
    <source>
        <dbReference type="PROSITE" id="PS51918"/>
    </source>
</evidence>
<dbReference type="InterPro" id="IPR007197">
    <property type="entry name" value="rSAM"/>
</dbReference>
<dbReference type="InterPro" id="IPR051198">
    <property type="entry name" value="BchE-like"/>
</dbReference>
<feature type="domain" description="B12-binding" evidence="6">
    <location>
        <begin position="51"/>
        <end position="150"/>
    </location>
</feature>
<dbReference type="SMART" id="SM00729">
    <property type="entry name" value="Elp3"/>
    <property type="match status" value="1"/>
</dbReference>
<organism evidence="8 9">
    <name type="scientific">Desulfacinum infernum DSM 9756</name>
    <dbReference type="NCBI Taxonomy" id="1121391"/>
    <lineage>
        <taxon>Bacteria</taxon>
        <taxon>Pseudomonadati</taxon>
        <taxon>Thermodesulfobacteriota</taxon>
        <taxon>Syntrophobacteria</taxon>
        <taxon>Syntrophobacterales</taxon>
        <taxon>Syntrophobacteraceae</taxon>
        <taxon>Desulfacinum</taxon>
    </lineage>
</organism>
<keyword evidence="9" id="KW-1185">Reference proteome</keyword>
<dbReference type="Proteomes" id="UP000184076">
    <property type="component" value="Unassembled WGS sequence"/>
</dbReference>
<dbReference type="GO" id="GO:0031419">
    <property type="term" value="F:cobalamin binding"/>
    <property type="evidence" value="ECO:0007669"/>
    <property type="project" value="InterPro"/>
</dbReference>
<gene>
    <name evidence="8" type="ORF">SAMN02745206_03757</name>
</gene>
<dbReference type="Gene3D" id="3.80.30.20">
    <property type="entry name" value="tm_1862 like domain"/>
    <property type="match status" value="1"/>
</dbReference>
<evidence type="ECO:0000313" key="9">
    <source>
        <dbReference type="Proteomes" id="UP000184076"/>
    </source>
</evidence>
<dbReference type="PANTHER" id="PTHR43409">
    <property type="entry name" value="ANAEROBIC MAGNESIUM-PROTOPORPHYRIN IX MONOMETHYL ESTER CYCLASE-RELATED"/>
    <property type="match status" value="1"/>
</dbReference>
<dbReference type="InterPro" id="IPR023980">
    <property type="entry name" value="CHP04013_B12-bd/rSAM"/>
</dbReference>
<evidence type="ECO:0000256" key="2">
    <source>
        <dbReference type="ARBA" id="ARBA00022691"/>
    </source>
</evidence>